<dbReference type="InterPro" id="IPR005467">
    <property type="entry name" value="His_kinase_dom"/>
</dbReference>
<dbReference type="Proteomes" id="UP000092544">
    <property type="component" value="Unassembled WGS sequence"/>
</dbReference>
<dbReference type="PRINTS" id="PR00344">
    <property type="entry name" value="BCTRLSENSOR"/>
</dbReference>
<dbReference type="EMBL" id="FLOB01000002">
    <property type="protein sequence ID" value="SBS27845.1"/>
    <property type="molecule type" value="Genomic_DNA"/>
</dbReference>
<dbReference type="SMART" id="SM00387">
    <property type="entry name" value="HATPase_c"/>
    <property type="match status" value="1"/>
</dbReference>
<evidence type="ECO:0000256" key="1">
    <source>
        <dbReference type="ARBA" id="ARBA00000085"/>
    </source>
</evidence>
<keyword evidence="9 17" id="KW-0418">Kinase</keyword>
<dbReference type="InterPro" id="IPR036097">
    <property type="entry name" value="HisK_dim/P_sf"/>
</dbReference>
<dbReference type="InterPro" id="IPR003661">
    <property type="entry name" value="HisK_dim/P_dom"/>
</dbReference>
<dbReference type="RefSeq" id="WP_067013331.1">
    <property type="nucleotide sequence ID" value="NZ_FLOB01000002.1"/>
</dbReference>
<dbReference type="InterPro" id="IPR004358">
    <property type="entry name" value="Sig_transdc_His_kin-like_C"/>
</dbReference>
<keyword evidence="18" id="KW-1185">Reference proteome</keyword>
<name>A0A1A8T611_9GAMM</name>
<evidence type="ECO:0000256" key="9">
    <source>
        <dbReference type="ARBA" id="ARBA00022777"/>
    </source>
</evidence>
<dbReference type="GO" id="GO:0005524">
    <property type="term" value="F:ATP binding"/>
    <property type="evidence" value="ECO:0007669"/>
    <property type="project" value="UniProtKB-KW"/>
</dbReference>
<dbReference type="STRING" id="1792290.MSP8886_00978"/>
<evidence type="ECO:0000256" key="2">
    <source>
        <dbReference type="ARBA" id="ARBA00004651"/>
    </source>
</evidence>
<evidence type="ECO:0000256" key="4">
    <source>
        <dbReference type="ARBA" id="ARBA00022475"/>
    </source>
</evidence>
<dbReference type="AlphaFoldDB" id="A0A1A8T611"/>
<dbReference type="Pfam" id="PF02518">
    <property type="entry name" value="HATPase_c"/>
    <property type="match status" value="1"/>
</dbReference>
<evidence type="ECO:0000256" key="3">
    <source>
        <dbReference type="ARBA" id="ARBA00012438"/>
    </source>
</evidence>
<dbReference type="Pfam" id="PF00512">
    <property type="entry name" value="HisKA"/>
    <property type="match status" value="1"/>
</dbReference>
<dbReference type="SUPFAM" id="SSF158472">
    <property type="entry name" value="HAMP domain-like"/>
    <property type="match status" value="1"/>
</dbReference>
<dbReference type="EC" id="2.7.13.3" evidence="3"/>
<dbReference type="PANTHER" id="PTHR45528:SF1">
    <property type="entry name" value="SENSOR HISTIDINE KINASE CPXA"/>
    <property type="match status" value="1"/>
</dbReference>
<gene>
    <name evidence="17" type="primary">baeS_1</name>
    <name evidence="17" type="ORF">MSP8886_00978</name>
</gene>
<evidence type="ECO:0000259" key="16">
    <source>
        <dbReference type="PROSITE" id="PS50885"/>
    </source>
</evidence>
<evidence type="ECO:0000256" key="12">
    <source>
        <dbReference type="ARBA" id="ARBA00023012"/>
    </source>
</evidence>
<organism evidence="17 18">
    <name type="scientific">Marinomonas spartinae</name>
    <dbReference type="NCBI Taxonomy" id="1792290"/>
    <lineage>
        <taxon>Bacteria</taxon>
        <taxon>Pseudomonadati</taxon>
        <taxon>Pseudomonadota</taxon>
        <taxon>Gammaproteobacteria</taxon>
        <taxon>Oceanospirillales</taxon>
        <taxon>Oceanospirillaceae</taxon>
        <taxon>Marinomonas</taxon>
    </lineage>
</organism>
<dbReference type="GO" id="GO:0005886">
    <property type="term" value="C:plasma membrane"/>
    <property type="evidence" value="ECO:0007669"/>
    <property type="project" value="UniProtKB-SubCell"/>
</dbReference>
<accession>A0A1A8T611</accession>
<dbReference type="CDD" id="cd00075">
    <property type="entry name" value="HATPase"/>
    <property type="match status" value="1"/>
</dbReference>
<keyword evidence="7 14" id="KW-0812">Transmembrane</keyword>
<feature type="domain" description="HAMP" evidence="16">
    <location>
        <begin position="79"/>
        <end position="133"/>
    </location>
</feature>
<protein>
    <recommendedName>
        <fullName evidence="3">histidine kinase</fullName>
        <ecNumber evidence="3">2.7.13.3</ecNumber>
    </recommendedName>
</protein>
<dbReference type="InterPro" id="IPR050398">
    <property type="entry name" value="HssS/ArlS-like"/>
</dbReference>
<dbReference type="SUPFAM" id="SSF47384">
    <property type="entry name" value="Homodimeric domain of signal transducing histidine kinase"/>
    <property type="match status" value="1"/>
</dbReference>
<evidence type="ECO:0000256" key="13">
    <source>
        <dbReference type="ARBA" id="ARBA00023136"/>
    </source>
</evidence>
<keyword evidence="11 14" id="KW-1133">Transmembrane helix</keyword>
<proteinExistence type="predicted"/>
<evidence type="ECO:0000313" key="17">
    <source>
        <dbReference type="EMBL" id="SBS27845.1"/>
    </source>
</evidence>
<dbReference type="SUPFAM" id="SSF55874">
    <property type="entry name" value="ATPase domain of HSP90 chaperone/DNA topoisomerase II/histidine kinase"/>
    <property type="match status" value="1"/>
</dbReference>
<dbReference type="Pfam" id="PF00672">
    <property type="entry name" value="HAMP"/>
    <property type="match status" value="1"/>
</dbReference>
<evidence type="ECO:0000256" key="14">
    <source>
        <dbReference type="SAM" id="Phobius"/>
    </source>
</evidence>
<dbReference type="OrthoDB" id="9804645at2"/>
<feature type="transmembrane region" description="Helical" evidence="14">
    <location>
        <begin position="56"/>
        <end position="78"/>
    </location>
</feature>
<comment type="subcellular location">
    <subcellularLocation>
        <location evidence="2">Cell membrane</location>
        <topology evidence="2">Multi-pass membrane protein</topology>
    </subcellularLocation>
</comment>
<dbReference type="Gene3D" id="6.10.340.10">
    <property type="match status" value="1"/>
</dbReference>
<keyword evidence="5" id="KW-0597">Phosphoprotein</keyword>
<keyword evidence="6 17" id="KW-0808">Transferase</keyword>
<dbReference type="InterPro" id="IPR003660">
    <property type="entry name" value="HAMP_dom"/>
</dbReference>
<feature type="transmembrane region" description="Helical" evidence="14">
    <location>
        <begin position="12"/>
        <end position="36"/>
    </location>
</feature>
<sequence length="352" mass="38962">MRIVGLSGKIIASMIAITLLAILLVFFTSYLFYYLMDTFWPNYVFEDSFLPEGPELIWVAVTIIITLSIAIAVAVHLARQILSPLESVTKGIRQLAAGDLSARATPFSNTKNETNQLVRDFNLLAEKLEQMTDEQKFWNAAIAHELRTPITILYGRLQGLLDGVFTPDNHQFRSLLMQVDGLKNLVEDLRVVSLEESGHLNLRTQDVNLSAEITAVVEFMKDALAKARQQVKLDLTVTNAFCDPIRIRQALIALLTNAIKHAIPGTISIQTYIQQNTIILSIEDEGPGIPDTLVPHVFTAFKRSQESETTGSGLGLAVVAAIARAHGGDASCHATEQSGTRFEMRWPYKSII</sequence>
<evidence type="ECO:0000256" key="5">
    <source>
        <dbReference type="ARBA" id="ARBA00022553"/>
    </source>
</evidence>
<evidence type="ECO:0000256" key="10">
    <source>
        <dbReference type="ARBA" id="ARBA00022840"/>
    </source>
</evidence>
<keyword evidence="12" id="KW-0902">Two-component regulatory system</keyword>
<evidence type="ECO:0000256" key="6">
    <source>
        <dbReference type="ARBA" id="ARBA00022679"/>
    </source>
</evidence>
<evidence type="ECO:0000256" key="8">
    <source>
        <dbReference type="ARBA" id="ARBA00022741"/>
    </source>
</evidence>
<dbReference type="CDD" id="cd00082">
    <property type="entry name" value="HisKA"/>
    <property type="match status" value="1"/>
</dbReference>
<keyword evidence="10" id="KW-0067">ATP-binding</keyword>
<dbReference type="CDD" id="cd06225">
    <property type="entry name" value="HAMP"/>
    <property type="match status" value="1"/>
</dbReference>
<dbReference type="InterPro" id="IPR036890">
    <property type="entry name" value="HATPase_C_sf"/>
</dbReference>
<dbReference type="SMART" id="SM00388">
    <property type="entry name" value="HisKA"/>
    <property type="match status" value="1"/>
</dbReference>
<dbReference type="GO" id="GO:0000155">
    <property type="term" value="F:phosphorelay sensor kinase activity"/>
    <property type="evidence" value="ECO:0007669"/>
    <property type="project" value="InterPro"/>
</dbReference>
<dbReference type="PROSITE" id="PS50885">
    <property type="entry name" value="HAMP"/>
    <property type="match status" value="1"/>
</dbReference>
<evidence type="ECO:0000313" key="18">
    <source>
        <dbReference type="Proteomes" id="UP000092544"/>
    </source>
</evidence>
<keyword evidence="13 14" id="KW-0472">Membrane</keyword>
<dbReference type="SMART" id="SM00304">
    <property type="entry name" value="HAMP"/>
    <property type="match status" value="1"/>
</dbReference>
<keyword evidence="8" id="KW-0547">Nucleotide-binding</keyword>
<dbReference type="Gene3D" id="3.30.565.10">
    <property type="entry name" value="Histidine kinase-like ATPase, C-terminal domain"/>
    <property type="match status" value="1"/>
</dbReference>
<evidence type="ECO:0000256" key="11">
    <source>
        <dbReference type="ARBA" id="ARBA00022989"/>
    </source>
</evidence>
<comment type="catalytic activity">
    <reaction evidence="1">
        <text>ATP + protein L-histidine = ADP + protein N-phospho-L-histidine.</text>
        <dbReference type="EC" id="2.7.13.3"/>
    </reaction>
</comment>
<reference evidence="17 18" key="1">
    <citation type="submission" date="2016-06" db="EMBL/GenBank/DDBJ databases">
        <authorList>
            <person name="Kjaerup R.B."/>
            <person name="Dalgaard T.S."/>
            <person name="Juul-Madsen H.R."/>
        </authorList>
    </citation>
    <scope>NUCLEOTIDE SEQUENCE [LARGE SCALE GENOMIC DNA]</scope>
    <source>
        <strain evidence="17 18">CECT 8886</strain>
    </source>
</reference>
<dbReference type="InterPro" id="IPR003594">
    <property type="entry name" value="HATPase_dom"/>
</dbReference>
<keyword evidence="4" id="KW-1003">Cell membrane</keyword>
<feature type="domain" description="Histidine kinase" evidence="15">
    <location>
        <begin position="141"/>
        <end position="350"/>
    </location>
</feature>
<evidence type="ECO:0000259" key="15">
    <source>
        <dbReference type="PROSITE" id="PS50109"/>
    </source>
</evidence>
<dbReference type="PANTHER" id="PTHR45528">
    <property type="entry name" value="SENSOR HISTIDINE KINASE CPXA"/>
    <property type="match status" value="1"/>
</dbReference>
<dbReference type="Gene3D" id="1.10.287.130">
    <property type="match status" value="1"/>
</dbReference>
<evidence type="ECO:0000256" key="7">
    <source>
        <dbReference type="ARBA" id="ARBA00022692"/>
    </source>
</evidence>
<dbReference type="PROSITE" id="PS50109">
    <property type="entry name" value="HIS_KIN"/>
    <property type="match status" value="1"/>
</dbReference>